<dbReference type="Pfam" id="PF01435">
    <property type="entry name" value="Peptidase_M48"/>
    <property type="match status" value="2"/>
</dbReference>
<dbReference type="PANTHER" id="PTHR43221:SF1">
    <property type="entry name" value="PROTEASE HTPX"/>
    <property type="match status" value="1"/>
</dbReference>
<keyword evidence="10" id="KW-0472">Membrane</keyword>
<comment type="subcellular location">
    <subcellularLocation>
        <location evidence="1">Cell membrane</location>
        <topology evidence="1">Multi-pass membrane protein</topology>
    </subcellularLocation>
</comment>
<evidence type="ECO:0000256" key="10">
    <source>
        <dbReference type="ARBA" id="ARBA00023136"/>
    </source>
</evidence>
<evidence type="ECO:0000256" key="5">
    <source>
        <dbReference type="ARBA" id="ARBA00022723"/>
    </source>
</evidence>
<dbReference type="CDD" id="cd07177">
    <property type="entry name" value="terB_like"/>
    <property type="match status" value="1"/>
</dbReference>
<reference evidence="13 14" key="1">
    <citation type="journal article" date="2014" name="Nature">
        <title>An environmental bacterial taxon with a large and distinct metabolic repertoire.</title>
        <authorList>
            <person name="Wilson M.C."/>
            <person name="Mori T."/>
            <person name="Ruckert C."/>
            <person name="Uria A.R."/>
            <person name="Helf M.J."/>
            <person name="Takada K."/>
            <person name="Gernert C."/>
            <person name="Steffens U.A."/>
            <person name="Heycke N."/>
            <person name="Schmitt S."/>
            <person name="Rinke C."/>
            <person name="Helfrich E.J."/>
            <person name="Brachmann A.O."/>
            <person name="Gurgui C."/>
            <person name="Wakimoto T."/>
            <person name="Kracht M."/>
            <person name="Crusemann M."/>
            <person name="Hentschel U."/>
            <person name="Abe I."/>
            <person name="Matsunaga S."/>
            <person name="Kalinowski J."/>
            <person name="Takeyama H."/>
            <person name="Piel J."/>
        </authorList>
    </citation>
    <scope>NUCLEOTIDE SEQUENCE [LARGE SCALE GENOMIC DNA]</scope>
    <source>
        <strain evidence="14">TSY2</strain>
    </source>
</reference>
<dbReference type="HOGENOM" id="CLU_549741_0_0_7"/>
<keyword evidence="3 11" id="KW-0645">Protease</keyword>
<dbReference type="InterPro" id="IPR001915">
    <property type="entry name" value="Peptidase_M48"/>
</dbReference>
<dbReference type="Gene3D" id="1.10.3680.10">
    <property type="entry name" value="TerB-like"/>
    <property type="match status" value="1"/>
</dbReference>
<dbReference type="EMBL" id="AZHX01000111">
    <property type="protein sequence ID" value="ETX08899.1"/>
    <property type="molecule type" value="Genomic_DNA"/>
</dbReference>
<comment type="similarity">
    <text evidence="11">Belongs to the peptidase M48 family.</text>
</comment>
<comment type="cofactor">
    <cofactor evidence="11">
        <name>Zn(2+)</name>
        <dbReference type="ChEBI" id="CHEBI:29105"/>
    </cofactor>
    <text evidence="11">Binds 1 zinc ion per subunit.</text>
</comment>
<comment type="caution">
    <text evidence="13">The sequence shown here is derived from an EMBL/GenBank/DDBJ whole genome shotgun (WGS) entry which is preliminary data.</text>
</comment>
<evidence type="ECO:0000313" key="13">
    <source>
        <dbReference type="EMBL" id="ETX08899.1"/>
    </source>
</evidence>
<proteinExistence type="inferred from homology"/>
<keyword evidence="2" id="KW-1003">Cell membrane</keyword>
<dbReference type="InterPro" id="IPR029024">
    <property type="entry name" value="TerB-like"/>
</dbReference>
<organism evidence="13 14">
    <name type="scientific">Candidatus Entotheonella gemina</name>
    <dbReference type="NCBI Taxonomy" id="1429439"/>
    <lineage>
        <taxon>Bacteria</taxon>
        <taxon>Pseudomonadati</taxon>
        <taxon>Nitrospinota/Tectimicrobiota group</taxon>
        <taxon>Candidatus Tectimicrobiota</taxon>
        <taxon>Candidatus Entotheonellia</taxon>
        <taxon>Candidatus Entotheonellales</taxon>
        <taxon>Candidatus Entotheonellaceae</taxon>
        <taxon>Candidatus Entotheonella</taxon>
    </lineage>
</organism>
<feature type="domain" description="Peptidase M48" evidence="12">
    <location>
        <begin position="66"/>
        <end position="131"/>
    </location>
</feature>
<dbReference type="CDD" id="cd07325">
    <property type="entry name" value="M48_Ste24p_like"/>
    <property type="match status" value="1"/>
</dbReference>
<evidence type="ECO:0000256" key="4">
    <source>
        <dbReference type="ARBA" id="ARBA00022692"/>
    </source>
</evidence>
<feature type="domain" description="Peptidase M48" evidence="12">
    <location>
        <begin position="153"/>
        <end position="240"/>
    </location>
</feature>
<evidence type="ECO:0000313" key="14">
    <source>
        <dbReference type="Proteomes" id="UP000019140"/>
    </source>
</evidence>
<dbReference type="PANTHER" id="PTHR43221">
    <property type="entry name" value="PROTEASE HTPX"/>
    <property type="match status" value="1"/>
</dbReference>
<dbReference type="GO" id="GO:0006508">
    <property type="term" value="P:proteolysis"/>
    <property type="evidence" value="ECO:0007669"/>
    <property type="project" value="UniProtKB-KW"/>
</dbReference>
<keyword evidence="5" id="KW-0479">Metal-binding</keyword>
<dbReference type="Proteomes" id="UP000019140">
    <property type="component" value="Unassembled WGS sequence"/>
</dbReference>
<dbReference type="GO" id="GO:0004222">
    <property type="term" value="F:metalloendopeptidase activity"/>
    <property type="evidence" value="ECO:0007669"/>
    <property type="project" value="InterPro"/>
</dbReference>
<gene>
    <name evidence="13" type="ORF">ETSY2_02680</name>
</gene>
<dbReference type="InterPro" id="IPR050083">
    <property type="entry name" value="HtpX_protease"/>
</dbReference>
<evidence type="ECO:0000256" key="8">
    <source>
        <dbReference type="ARBA" id="ARBA00022989"/>
    </source>
</evidence>
<evidence type="ECO:0000256" key="9">
    <source>
        <dbReference type="ARBA" id="ARBA00023049"/>
    </source>
</evidence>
<keyword evidence="14" id="KW-1185">Reference proteome</keyword>
<evidence type="ECO:0000256" key="6">
    <source>
        <dbReference type="ARBA" id="ARBA00022801"/>
    </source>
</evidence>
<keyword evidence="4" id="KW-0812">Transmembrane</keyword>
<evidence type="ECO:0000256" key="3">
    <source>
        <dbReference type="ARBA" id="ARBA00022670"/>
    </source>
</evidence>
<dbReference type="Gene3D" id="3.30.2010.10">
    <property type="entry name" value="Metalloproteases ('zincins'), catalytic domain"/>
    <property type="match status" value="1"/>
</dbReference>
<keyword evidence="7 11" id="KW-0862">Zinc</keyword>
<dbReference type="GO" id="GO:0005886">
    <property type="term" value="C:plasma membrane"/>
    <property type="evidence" value="ECO:0007669"/>
    <property type="project" value="UniProtKB-SubCell"/>
</dbReference>
<keyword evidence="6 11" id="KW-0378">Hydrolase</keyword>
<keyword evidence="9 11" id="KW-0482">Metalloprotease</keyword>
<name>W4MEY6_9BACT</name>
<dbReference type="GO" id="GO:0046872">
    <property type="term" value="F:metal ion binding"/>
    <property type="evidence" value="ECO:0007669"/>
    <property type="project" value="UniProtKB-KW"/>
</dbReference>
<evidence type="ECO:0000259" key="12">
    <source>
        <dbReference type="Pfam" id="PF01435"/>
    </source>
</evidence>
<evidence type="ECO:0000256" key="1">
    <source>
        <dbReference type="ARBA" id="ARBA00004651"/>
    </source>
</evidence>
<dbReference type="AlphaFoldDB" id="W4MEY6"/>
<evidence type="ECO:0000256" key="11">
    <source>
        <dbReference type="RuleBase" id="RU003983"/>
    </source>
</evidence>
<sequence length="397" mass="43974">MDITTLRAQGDRELTQELLNHTLVKRVIRDLNENDTPLGVRRQLLATAVRLTRGMSPPLYGIVDECREVLSITMPMEIYVYASAQLNAMCIKPEEGRLFLAFTSSLIEKFSLPELKFVLGHELGHFVFQHHDIPIGYILKGRVKPDPNVVLKLFAWSRYAEISADRAGAVCSRDLDAVAGSMFKLASGLTSPLVKASMDDFLSQLEDMQVVNDTPGRGAASQDWFSTHPFSPLRLQALKYAFESELLRDGGYSVAELEAHVEPLMGLMKQSYLEEKSPSAEAMRRVLFAGAIVIADVCGGISAEEKKVIESYFGQGALSPVLDLERLKATLSERISDAVKQVGPAKRAQVFRDLVLVARADEHVSPAERAELNHIGHGLELGEGMIMQLMEQHVELD</sequence>
<dbReference type="SUPFAM" id="SSF158682">
    <property type="entry name" value="TerB-like"/>
    <property type="match status" value="1"/>
</dbReference>
<evidence type="ECO:0000256" key="7">
    <source>
        <dbReference type="ARBA" id="ARBA00022833"/>
    </source>
</evidence>
<keyword evidence="8" id="KW-1133">Transmembrane helix</keyword>
<accession>W4MEY6</accession>
<evidence type="ECO:0000256" key="2">
    <source>
        <dbReference type="ARBA" id="ARBA00022475"/>
    </source>
</evidence>
<protein>
    <recommendedName>
        <fullName evidence="12">Peptidase M48 domain-containing protein</fullName>
    </recommendedName>
</protein>